<dbReference type="SUPFAM" id="SSF53067">
    <property type="entry name" value="Actin-like ATPase domain"/>
    <property type="match status" value="1"/>
</dbReference>
<dbReference type="Pfam" id="PF00480">
    <property type="entry name" value="ROK"/>
    <property type="match status" value="1"/>
</dbReference>
<proteinExistence type="inferred from homology"/>
<name>D1CDD5_THET1</name>
<accession>D1CDD5</accession>
<dbReference type="OrthoDB" id="9810372at2"/>
<sequence length="321" mass="33404">MSNRYVIGVDLGGSRVRAVLANEKGEFLDRCEFPTLADKGLYFVLERILECVRSVSSNAPRIDAIGVGAPGPINSKEGVVSNPPNLPGWVNVPLAKLIEEKTGIPTFLGNDANLAALGEFTYGSGKYVQHLIYITVSTGVGGGIIIDGQLLEGHNGAAGEVGHMVVQPGGPKCSCGGYGHLEALSSGTAIAKRAREAASLNKDTIMIELAGSVDKINAKIVDEAAKKGDPLALKLLEQAGQWLGYALINLIHIFNPQMISIGGGVSEAGELLLGPARKVVFEGLMPVFKQDLQIVKASLGGDVGLAGAVALALQESAKSKV</sequence>
<protein>
    <submittedName>
        <fullName evidence="2">ROK family protein</fullName>
    </submittedName>
</protein>
<dbReference type="HOGENOM" id="CLU_036604_0_4_0"/>
<comment type="similarity">
    <text evidence="1">Belongs to the ROK (NagC/XylR) family.</text>
</comment>
<dbReference type="InterPro" id="IPR049874">
    <property type="entry name" value="ROK_cs"/>
</dbReference>
<dbReference type="InterPro" id="IPR000600">
    <property type="entry name" value="ROK"/>
</dbReference>
<evidence type="ECO:0000313" key="2">
    <source>
        <dbReference type="EMBL" id="ACZ40941.1"/>
    </source>
</evidence>
<dbReference type="PANTHER" id="PTHR18964">
    <property type="entry name" value="ROK (REPRESSOR, ORF, KINASE) FAMILY"/>
    <property type="match status" value="1"/>
</dbReference>
<dbReference type="InterPro" id="IPR043129">
    <property type="entry name" value="ATPase_NBD"/>
</dbReference>
<dbReference type="AlphaFoldDB" id="D1CDD5"/>
<dbReference type="PANTHER" id="PTHR18964:SF149">
    <property type="entry name" value="BIFUNCTIONAL UDP-N-ACETYLGLUCOSAMINE 2-EPIMERASE_N-ACETYLMANNOSAMINE KINASE"/>
    <property type="match status" value="1"/>
</dbReference>
<dbReference type="Proteomes" id="UP000000323">
    <property type="component" value="Chromosome 1"/>
</dbReference>
<dbReference type="EMBL" id="CP001825">
    <property type="protein sequence ID" value="ACZ40941.1"/>
    <property type="molecule type" value="Genomic_DNA"/>
</dbReference>
<organism evidence="2 3">
    <name type="scientific">Thermobaculum terrenum (strain ATCC BAA-798 / CCMEE 7001 / YNP1)</name>
    <dbReference type="NCBI Taxonomy" id="525904"/>
    <lineage>
        <taxon>Bacteria</taxon>
        <taxon>Bacillati</taxon>
        <taxon>Chloroflexota</taxon>
        <taxon>Chloroflexia</taxon>
        <taxon>Candidatus Thermobaculales</taxon>
        <taxon>Candidatus Thermobaculaceae</taxon>
        <taxon>Thermobaculum</taxon>
    </lineage>
</organism>
<keyword evidence="3" id="KW-1185">Reference proteome</keyword>
<evidence type="ECO:0000256" key="1">
    <source>
        <dbReference type="ARBA" id="ARBA00006479"/>
    </source>
</evidence>
<dbReference type="PROSITE" id="PS01125">
    <property type="entry name" value="ROK"/>
    <property type="match status" value="1"/>
</dbReference>
<dbReference type="STRING" id="525904.Tter_0018"/>
<dbReference type="RefSeq" id="WP_012873976.1">
    <property type="nucleotide sequence ID" value="NC_013525.1"/>
</dbReference>
<reference evidence="3" key="1">
    <citation type="journal article" date="2010" name="Stand. Genomic Sci.">
        <title>Complete genome sequence of 'Thermobaculum terrenum' type strain (YNP1).</title>
        <authorList>
            <person name="Kiss H."/>
            <person name="Cleland D."/>
            <person name="Lapidus A."/>
            <person name="Lucas S."/>
            <person name="Glavina Del Rio T."/>
            <person name="Nolan M."/>
            <person name="Tice H."/>
            <person name="Han C."/>
            <person name="Goodwin L."/>
            <person name="Pitluck S."/>
            <person name="Liolios K."/>
            <person name="Ivanova N."/>
            <person name="Mavromatis K."/>
            <person name="Ovchinnikova G."/>
            <person name="Pati A."/>
            <person name="Chen A."/>
            <person name="Palaniappan K."/>
            <person name="Land M."/>
            <person name="Hauser L."/>
            <person name="Chang Y."/>
            <person name="Jeffries C."/>
            <person name="Lu M."/>
            <person name="Brettin T."/>
            <person name="Detter J."/>
            <person name="Goker M."/>
            <person name="Tindall B."/>
            <person name="Beck B."/>
            <person name="McDermott T."/>
            <person name="Woyke T."/>
            <person name="Bristow J."/>
            <person name="Eisen J."/>
            <person name="Markowitz V."/>
            <person name="Hugenholtz P."/>
            <person name="Kyrpides N."/>
            <person name="Klenk H."/>
            <person name="Cheng J."/>
        </authorList>
    </citation>
    <scope>NUCLEOTIDE SEQUENCE [LARGE SCALE GENOMIC DNA]</scope>
    <source>
        <strain evidence="3">ATCC BAA-798 / YNP1</strain>
    </source>
</reference>
<evidence type="ECO:0000313" key="3">
    <source>
        <dbReference type="Proteomes" id="UP000000323"/>
    </source>
</evidence>
<dbReference type="eggNOG" id="COG1940">
    <property type="taxonomic scope" value="Bacteria"/>
</dbReference>
<gene>
    <name evidence="2" type="ordered locus">Tter_0018</name>
</gene>
<dbReference type="KEGG" id="ttr:Tter_0018"/>
<dbReference type="Gene3D" id="3.30.420.40">
    <property type="match status" value="2"/>
</dbReference>